<dbReference type="GO" id="GO:0016491">
    <property type="term" value="F:oxidoreductase activity"/>
    <property type="evidence" value="ECO:0007669"/>
    <property type="project" value="UniProtKB-KW"/>
</dbReference>
<dbReference type="InterPro" id="IPR000683">
    <property type="entry name" value="Gfo/Idh/MocA-like_OxRdtase_N"/>
</dbReference>
<comment type="similarity">
    <text evidence="1">Belongs to the Gfo/Idh/MocA family.</text>
</comment>
<dbReference type="Gene3D" id="3.40.50.720">
    <property type="entry name" value="NAD(P)-binding Rossmann-like Domain"/>
    <property type="match status" value="1"/>
</dbReference>
<feature type="domain" description="GFO/IDH/MocA-like oxidoreductase" evidence="4">
    <location>
        <begin position="128"/>
        <end position="243"/>
    </location>
</feature>
<evidence type="ECO:0000313" key="5">
    <source>
        <dbReference type="EMBL" id="SDO85687.1"/>
    </source>
</evidence>
<feature type="domain" description="Gfo/Idh/MocA-like oxidoreductase N-terminal" evidence="3">
    <location>
        <begin position="2"/>
        <end position="117"/>
    </location>
</feature>
<gene>
    <name evidence="5" type="ORF">SAMN05421507_104182</name>
</gene>
<reference evidence="6" key="1">
    <citation type="submission" date="2016-10" db="EMBL/GenBank/DDBJ databases">
        <authorList>
            <person name="Varghese N."/>
            <person name="Submissions S."/>
        </authorList>
    </citation>
    <scope>NUCLEOTIDE SEQUENCE [LARGE SCALE GENOMIC DNA]</scope>
    <source>
        <strain evidence="6">CGMCC 4.6609</strain>
    </source>
</reference>
<sequence>MKWGVIATGGIAQTVTADMLKVEGVTVLAVSSRDVAKARAFADRFGVERAYGDYRELLADPDVEVVYVATPHGQHREVTLAALDAGKHVLCEKPIGLSVAQAEEMVERARARGLFLMEAMWTRFNPLIRRVHDAVRGGEIGEVRSLRASFGFAHPFDANDRLWAKGAGGGAMLDLGVYPVALAHLLLGVPERVHAWGGVAPSDVDADAGLLLGYPGGAHALLSCSLVANLRCEAEIVGTGGSIQIADPMFNATRATINGVEHTIEDEGYTHQIRAVEQHVAAGLTESPAITWENTLQIMRTMEEALRQLGVAYDTVG</sequence>
<dbReference type="PANTHER" id="PTHR22604:SF105">
    <property type="entry name" value="TRANS-1,2-DIHYDROBENZENE-1,2-DIOL DEHYDROGENASE"/>
    <property type="match status" value="1"/>
</dbReference>
<evidence type="ECO:0000259" key="4">
    <source>
        <dbReference type="Pfam" id="PF22725"/>
    </source>
</evidence>
<dbReference type="STRING" id="641025.SAMN05421507_104182"/>
<dbReference type="InterPro" id="IPR050984">
    <property type="entry name" value="Gfo/Idh/MocA_domain"/>
</dbReference>
<evidence type="ECO:0000259" key="3">
    <source>
        <dbReference type="Pfam" id="PF01408"/>
    </source>
</evidence>
<dbReference type="Pfam" id="PF01408">
    <property type="entry name" value="GFO_IDH_MocA"/>
    <property type="match status" value="1"/>
</dbReference>
<dbReference type="SUPFAM" id="SSF51735">
    <property type="entry name" value="NAD(P)-binding Rossmann-fold domains"/>
    <property type="match status" value="1"/>
</dbReference>
<dbReference type="Proteomes" id="UP000199691">
    <property type="component" value="Unassembled WGS sequence"/>
</dbReference>
<dbReference type="GO" id="GO:0000166">
    <property type="term" value="F:nucleotide binding"/>
    <property type="evidence" value="ECO:0007669"/>
    <property type="project" value="InterPro"/>
</dbReference>
<organism evidence="5 6">
    <name type="scientific">Lentzea jiangxiensis</name>
    <dbReference type="NCBI Taxonomy" id="641025"/>
    <lineage>
        <taxon>Bacteria</taxon>
        <taxon>Bacillati</taxon>
        <taxon>Actinomycetota</taxon>
        <taxon>Actinomycetes</taxon>
        <taxon>Pseudonocardiales</taxon>
        <taxon>Pseudonocardiaceae</taxon>
        <taxon>Lentzea</taxon>
    </lineage>
</organism>
<name>A0A1H0MZ62_9PSEU</name>
<keyword evidence="6" id="KW-1185">Reference proteome</keyword>
<keyword evidence="2" id="KW-0560">Oxidoreductase</keyword>
<dbReference type="InterPro" id="IPR055170">
    <property type="entry name" value="GFO_IDH_MocA-like_dom"/>
</dbReference>
<dbReference type="EMBL" id="FNIX01000004">
    <property type="protein sequence ID" value="SDO85687.1"/>
    <property type="molecule type" value="Genomic_DNA"/>
</dbReference>
<dbReference type="Pfam" id="PF22725">
    <property type="entry name" value="GFO_IDH_MocA_C3"/>
    <property type="match status" value="1"/>
</dbReference>
<protein>
    <submittedName>
        <fullName evidence="5">Predicted dehydrogenase</fullName>
    </submittedName>
</protein>
<proteinExistence type="inferred from homology"/>
<accession>A0A1H0MZ62</accession>
<dbReference type="PANTHER" id="PTHR22604">
    <property type="entry name" value="OXIDOREDUCTASES"/>
    <property type="match status" value="1"/>
</dbReference>
<evidence type="ECO:0000313" key="6">
    <source>
        <dbReference type="Proteomes" id="UP000199691"/>
    </source>
</evidence>
<dbReference type="Gene3D" id="3.30.360.10">
    <property type="entry name" value="Dihydrodipicolinate Reductase, domain 2"/>
    <property type="match status" value="1"/>
</dbReference>
<evidence type="ECO:0000256" key="1">
    <source>
        <dbReference type="ARBA" id="ARBA00010928"/>
    </source>
</evidence>
<dbReference type="SUPFAM" id="SSF55347">
    <property type="entry name" value="Glyceraldehyde-3-phosphate dehydrogenase-like, C-terminal domain"/>
    <property type="match status" value="1"/>
</dbReference>
<evidence type="ECO:0000256" key="2">
    <source>
        <dbReference type="ARBA" id="ARBA00023002"/>
    </source>
</evidence>
<dbReference type="InterPro" id="IPR036291">
    <property type="entry name" value="NAD(P)-bd_dom_sf"/>
</dbReference>
<dbReference type="RefSeq" id="WP_176959755.1">
    <property type="nucleotide sequence ID" value="NZ_FNIX01000004.1"/>
</dbReference>
<dbReference type="AlphaFoldDB" id="A0A1H0MZ62"/>